<evidence type="ECO:0000256" key="16">
    <source>
        <dbReference type="ARBA" id="ARBA00023317"/>
    </source>
</evidence>
<dbReference type="PRINTS" id="PR01050">
    <property type="entry name" value="PYRUVTKNASE"/>
</dbReference>
<evidence type="ECO:0000256" key="12">
    <source>
        <dbReference type="ARBA" id="ARBA00022840"/>
    </source>
</evidence>
<gene>
    <name evidence="22" type="ORF">SAMN05216266_112185</name>
</gene>
<evidence type="ECO:0000256" key="3">
    <source>
        <dbReference type="ARBA" id="ARBA00004997"/>
    </source>
</evidence>
<dbReference type="InterPro" id="IPR036918">
    <property type="entry name" value="Pyrv_Knase_C_sf"/>
</dbReference>
<keyword evidence="15 19" id="KW-0324">Glycolysis</keyword>
<evidence type="ECO:0000259" key="21">
    <source>
        <dbReference type="Pfam" id="PF02887"/>
    </source>
</evidence>
<protein>
    <recommendedName>
        <fullName evidence="7 18">Pyruvate kinase</fullName>
        <ecNumber evidence="6 18">2.7.1.40</ecNumber>
    </recommendedName>
</protein>
<evidence type="ECO:0000313" key="22">
    <source>
        <dbReference type="EMBL" id="SFB46417.1"/>
    </source>
</evidence>
<proteinExistence type="inferred from homology"/>
<dbReference type="Proteomes" id="UP000243799">
    <property type="component" value="Unassembled WGS sequence"/>
</dbReference>
<keyword evidence="10" id="KW-0547">Nucleotide-binding</keyword>
<feature type="domain" description="Pyruvate kinase C-terminal" evidence="21">
    <location>
        <begin position="399"/>
        <end position="510"/>
    </location>
</feature>
<evidence type="ECO:0000256" key="14">
    <source>
        <dbReference type="ARBA" id="ARBA00022958"/>
    </source>
</evidence>
<comment type="similarity">
    <text evidence="4 19">Belongs to the pyruvate kinase family.</text>
</comment>
<evidence type="ECO:0000256" key="1">
    <source>
        <dbReference type="ARBA" id="ARBA00001946"/>
    </source>
</evidence>
<evidence type="ECO:0000256" key="8">
    <source>
        <dbReference type="ARBA" id="ARBA00022679"/>
    </source>
</evidence>
<dbReference type="InterPro" id="IPR015806">
    <property type="entry name" value="Pyrv_Knase_insert_dom_sf"/>
</dbReference>
<evidence type="ECO:0000256" key="11">
    <source>
        <dbReference type="ARBA" id="ARBA00022777"/>
    </source>
</evidence>
<dbReference type="InterPro" id="IPR015795">
    <property type="entry name" value="Pyrv_Knase_C"/>
</dbReference>
<dbReference type="NCBIfam" id="NF004886">
    <property type="entry name" value="PRK06247.1"/>
    <property type="match status" value="1"/>
</dbReference>
<evidence type="ECO:0000259" key="20">
    <source>
        <dbReference type="Pfam" id="PF00224"/>
    </source>
</evidence>
<evidence type="ECO:0000256" key="15">
    <source>
        <dbReference type="ARBA" id="ARBA00023152"/>
    </source>
</evidence>
<dbReference type="STRING" id="490629.SAMN05216266_112185"/>
<dbReference type="FunFam" id="3.40.1380.20:FF:000009">
    <property type="entry name" value="Pyruvate kinase"/>
    <property type="match status" value="1"/>
</dbReference>
<dbReference type="NCBIfam" id="NF004491">
    <property type="entry name" value="PRK05826.1"/>
    <property type="match status" value="1"/>
</dbReference>
<dbReference type="GO" id="GO:0000287">
    <property type="term" value="F:magnesium ion binding"/>
    <property type="evidence" value="ECO:0007669"/>
    <property type="project" value="UniProtKB-UniRule"/>
</dbReference>
<keyword evidence="14" id="KW-0630">Potassium</keyword>
<evidence type="ECO:0000256" key="4">
    <source>
        <dbReference type="ARBA" id="ARBA00008663"/>
    </source>
</evidence>
<dbReference type="Gene3D" id="2.40.33.10">
    <property type="entry name" value="PK beta-barrel domain-like"/>
    <property type="match status" value="1"/>
</dbReference>
<dbReference type="InterPro" id="IPR015793">
    <property type="entry name" value="Pyrv_Knase_brl"/>
</dbReference>
<comment type="cofactor">
    <cofactor evidence="1">
        <name>Mg(2+)</name>
        <dbReference type="ChEBI" id="CHEBI:18420"/>
    </cofactor>
</comment>
<dbReference type="AlphaFoldDB" id="A0A1I1B8L3"/>
<sequence length="518" mass="55871">MTTSESANTRGGERALNQGARAYRVYRFRDRYRRERLKGLGCANVSRRAKIVCTLGPATATAEKVRALVDAGMDVARMNFSHGSHGDHKQVYDLIRAAAAETGRAVGLLADLQGPKIRLGTFAGGPVEWRTGDVVRITVEEVAGTHDRVSTTYKGLAKDARPGDRLLVDDGKVGLQVTGVEGPDVICEVTEGGPVSNNKGVSLPGMDISVPAMSEKDIEDLEFALELGVDFVALSFVRSPADIDLVHQVMDRVGKPRVPVIAKLEKPEAVHNLEAIVLAFDGVMVARGDLGVELPLEQVPLVQKRAIQIARENAKPVIVATQMLDSMINNSRPTRAEASDVANAVLDGTDAVMLSGETSVGRYPVETVETMSRIIRAVETDSPVVPPLSHVPRTKRGVISYAARDIGERLNAKALVAFTQSGDTVRRLARLHTRLPLLAFTPEESVRSQLSMTWGTTTRIVDKVDATDAMVRQVDHAMLEMGKYQPGDLVVIVAGSPPGTVGSTNLIRVHRLGEEDHA</sequence>
<evidence type="ECO:0000256" key="10">
    <source>
        <dbReference type="ARBA" id="ARBA00022741"/>
    </source>
</evidence>
<comment type="pathway">
    <text evidence="3 19">Carbohydrate degradation; glycolysis; pyruvate from D-glyceraldehyde 3-phosphate: step 5/5.</text>
</comment>
<dbReference type="InterPro" id="IPR015813">
    <property type="entry name" value="Pyrv/PenolPyrv_kinase-like_dom"/>
</dbReference>
<accession>A0A1I1B8L3</accession>
<dbReference type="EC" id="2.7.1.40" evidence="6 18"/>
<keyword evidence="9" id="KW-0479">Metal-binding</keyword>
<dbReference type="InterPro" id="IPR001697">
    <property type="entry name" value="Pyr_Knase"/>
</dbReference>
<evidence type="ECO:0000313" key="23">
    <source>
        <dbReference type="Proteomes" id="UP000243799"/>
    </source>
</evidence>
<dbReference type="GO" id="GO:0030955">
    <property type="term" value="F:potassium ion binding"/>
    <property type="evidence" value="ECO:0007669"/>
    <property type="project" value="UniProtKB-UniRule"/>
</dbReference>
<comment type="catalytic activity">
    <reaction evidence="17 19">
        <text>pyruvate + ATP = phosphoenolpyruvate + ADP + H(+)</text>
        <dbReference type="Rhea" id="RHEA:18157"/>
        <dbReference type="ChEBI" id="CHEBI:15361"/>
        <dbReference type="ChEBI" id="CHEBI:15378"/>
        <dbReference type="ChEBI" id="CHEBI:30616"/>
        <dbReference type="ChEBI" id="CHEBI:58702"/>
        <dbReference type="ChEBI" id="CHEBI:456216"/>
        <dbReference type="EC" id="2.7.1.40"/>
    </reaction>
</comment>
<evidence type="ECO:0000256" key="7">
    <source>
        <dbReference type="ARBA" id="ARBA00018587"/>
    </source>
</evidence>
<dbReference type="SUPFAM" id="SSF52935">
    <property type="entry name" value="PK C-terminal domain-like"/>
    <property type="match status" value="1"/>
</dbReference>
<dbReference type="InterPro" id="IPR011037">
    <property type="entry name" value="Pyrv_Knase-like_insert_dom_sf"/>
</dbReference>
<comment type="subunit">
    <text evidence="5">Homotetramer.</text>
</comment>
<reference evidence="23" key="1">
    <citation type="submission" date="2016-10" db="EMBL/GenBank/DDBJ databases">
        <authorList>
            <person name="Varghese N."/>
            <person name="Submissions S."/>
        </authorList>
    </citation>
    <scope>NUCLEOTIDE SEQUENCE [LARGE SCALE GENOMIC DNA]</scope>
    <source>
        <strain evidence="23">CGMCC 4.3568</strain>
    </source>
</reference>
<evidence type="ECO:0000256" key="18">
    <source>
        <dbReference type="NCBIfam" id="TIGR01064"/>
    </source>
</evidence>
<dbReference type="SUPFAM" id="SSF51621">
    <property type="entry name" value="Phosphoenolpyruvate/pyruvate domain"/>
    <property type="match status" value="1"/>
</dbReference>
<dbReference type="InterPro" id="IPR018209">
    <property type="entry name" value="Pyrv_Knase_AS"/>
</dbReference>
<evidence type="ECO:0000256" key="19">
    <source>
        <dbReference type="RuleBase" id="RU000504"/>
    </source>
</evidence>
<keyword evidence="16 22" id="KW-0670">Pyruvate</keyword>
<keyword evidence="11 19" id="KW-0418">Kinase</keyword>
<evidence type="ECO:0000256" key="13">
    <source>
        <dbReference type="ARBA" id="ARBA00022842"/>
    </source>
</evidence>
<evidence type="ECO:0000256" key="2">
    <source>
        <dbReference type="ARBA" id="ARBA00001958"/>
    </source>
</evidence>
<dbReference type="NCBIfam" id="NF004978">
    <property type="entry name" value="PRK06354.1"/>
    <property type="match status" value="1"/>
</dbReference>
<dbReference type="NCBIfam" id="TIGR01064">
    <property type="entry name" value="pyruv_kin"/>
    <property type="match status" value="1"/>
</dbReference>
<dbReference type="GO" id="GO:0005524">
    <property type="term" value="F:ATP binding"/>
    <property type="evidence" value="ECO:0007669"/>
    <property type="project" value="UniProtKB-KW"/>
</dbReference>
<dbReference type="PANTHER" id="PTHR11817">
    <property type="entry name" value="PYRUVATE KINASE"/>
    <property type="match status" value="1"/>
</dbReference>
<dbReference type="PROSITE" id="PS00110">
    <property type="entry name" value="PYRUVATE_KINASE"/>
    <property type="match status" value="1"/>
</dbReference>
<name>A0A1I1B8L3_9PSEU</name>
<evidence type="ECO:0000256" key="17">
    <source>
        <dbReference type="ARBA" id="ARBA00048152"/>
    </source>
</evidence>
<dbReference type="GO" id="GO:0016301">
    <property type="term" value="F:kinase activity"/>
    <property type="evidence" value="ECO:0007669"/>
    <property type="project" value="UniProtKB-KW"/>
</dbReference>
<organism evidence="22 23">
    <name type="scientific">Amycolatopsis marina</name>
    <dbReference type="NCBI Taxonomy" id="490629"/>
    <lineage>
        <taxon>Bacteria</taxon>
        <taxon>Bacillati</taxon>
        <taxon>Actinomycetota</taxon>
        <taxon>Actinomycetes</taxon>
        <taxon>Pseudonocardiales</taxon>
        <taxon>Pseudonocardiaceae</taxon>
        <taxon>Amycolatopsis</taxon>
    </lineage>
</organism>
<dbReference type="Pfam" id="PF00224">
    <property type="entry name" value="PK"/>
    <property type="match status" value="1"/>
</dbReference>
<keyword evidence="12" id="KW-0067">ATP-binding</keyword>
<dbReference type="UniPathway" id="UPA00109">
    <property type="reaction ID" value="UER00188"/>
</dbReference>
<dbReference type="FunFam" id="2.40.33.10:FF:000001">
    <property type="entry name" value="Pyruvate kinase"/>
    <property type="match status" value="1"/>
</dbReference>
<keyword evidence="23" id="KW-1185">Reference proteome</keyword>
<dbReference type="Gene3D" id="3.40.1380.20">
    <property type="entry name" value="Pyruvate kinase, C-terminal domain"/>
    <property type="match status" value="1"/>
</dbReference>
<dbReference type="EMBL" id="FOKG01000012">
    <property type="protein sequence ID" value="SFB46417.1"/>
    <property type="molecule type" value="Genomic_DNA"/>
</dbReference>
<dbReference type="Pfam" id="PF02887">
    <property type="entry name" value="PK_C"/>
    <property type="match status" value="1"/>
</dbReference>
<evidence type="ECO:0000256" key="5">
    <source>
        <dbReference type="ARBA" id="ARBA00011881"/>
    </source>
</evidence>
<dbReference type="InterPro" id="IPR040442">
    <property type="entry name" value="Pyrv_kinase-like_dom_sf"/>
</dbReference>
<keyword evidence="8 19" id="KW-0808">Transferase</keyword>
<evidence type="ECO:0000256" key="6">
    <source>
        <dbReference type="ARBA" id="ARBA00012142"/>
    </source>
</evidence>
<dbReference type="GO" id="GO:0004743">
    <property type="term" value="F:pyruvate kinase activity"/>
    <property type="evidence" value="ECO:0007669"/>
    <property type="project" value="UniProtKB-UniRule"/>
</dbReference>
<keyword evidence="13 19" id="KW-0460">Magnesium</keyword>
<evidence type="ECO:0000256" key="9">
    <source>
        <dbReference type="ARBA" id="ARBA00022723"/>
    </source>
</evidence>
<comment type="cofactor">
    <cofactor evidence="2">
        <name>K(+)</name>
        <dbReference type="ChEBI" id="CHEBI:29103"/>
    </cofactor>
</comment>
<dbReference type="Gene3D" id="3.20.20.60">
    <property type="entry name" value="Phosphoenolpyruvate-binding domains"/>
    <property type="match status" value="1"/>
</dbReference>
<dbReference type="SUPFAM" id="SSF50800">
    <property type="entry name" value="PK beta-barrel domain-like"/>
    <property type="match status" value="1"/>
</dbReference>
<feature type="domain" description="Pyruvate kinase barrel" evidence="20">
    <location>
        <begin position="47"/>
        <end position="368"/>
    </location>
</feature>